<keyword evidence="6" id="KW-0564">Palmitate</keyword>
<dbReference type="Pfam" id="PF05504">
    <property type="entry name" value="Spore_GerAC"/>
    <property type="match status" value="1"/>
</dbReference>
<evidence type="ECO:0000256" key="7">
    <source>
        <dbReference type="ARBA" id="ARBA00023288"/>
    </source>
</evidence>
<keyword evidence="4" id="KW-0732">Signal</keyword>
<keyword evidence="3" id="KW-0309">Germination</keyword>
<dbReference type="NCBIfam" id="TIGR02887">
    <property type="entry name" value="spore_ger_x_C"/>
    <property type="match status" value="1"/>
</dbReference>
<evidence type="ECO:0000259" key="8">
    <source>
        <dbReference type="Pfam" id="PF05504"/>
    </source>
</evidence>
<accession>A0A2N0ZN96</accession>
<evidence type="ECO:0000256" key="6">
    <source>
        <dbReference type="ARBA" id="ARBA00023139"/>
    </source>
</evidence>
<evidence type="ECO:0000313" key="11">
    <source>
        <dbReference type="Proteomes" id="UP000233343"/>
    </source>
</evidence>
<evidence type="ECO:0000256" key="4">
    <source>
        <dbReference type="ARBA" id="ARBA00022729"/>
    </source>
</evidence>
<protein>
    <submittedName>
        <fullName evidence="10">Ger(X)C family spore germination protein</fullName>
    </submittedName>
</protein>
<reference evidence="10 11" key="1">
    <citation type="journal article" date="2010" name="Int. J. Syst. Evol. Microbiol.">
        <title>Bacillus horneckiae sp. nov., isolated from a spacecraft-assembly clean room.</title>
        <authorList>
            <person name="Vaishampayan P."/>
            <person name="Probst A."/>
            <person name="Krishnamurthi S."/>
            <person name="Ghosh S."/>
            <person name="Osman S."/>
            <person name="McDowall A."/>
            <person name="Ruckmani A."/>
            <person name="Mayilraj S."/>
            <person name="Venkateswaran K."/>
        </authorList>
    </citation>
    <scope>NUCLEOTIDE SEQUENCE [LARGE SCALE GENOMIC DNA]</scope>
    <source>
        <strain evidence="11">1PO1SC</strain>
    </source>
</reference>
<dbReference type="PANTHER" id="PTHR35789">
    <property type="entry name" value="SPORE GERMINATION PROTEIN B3"/>
    <property type="match status" value="1"/>
</dbReference>
<dbReference type="InterPro" id="IPR038501">
    <property type="entry name" value="Spore_GerAC_C_sf"/>
</dbReference>
<feature type="domain" description="Spore germination protein N-terminal" evidence="9">
    <location>
        <begin position="11"/>
        <end position="176"/>
    </location>
</feature>
<feature type="domain" description="Spore germination GerAC-like C-terminal" evidence="8">
    <location>
        <begin position="186"/>
        <end position="343"/>
    </location>
</feature>
<dbReference type="AlphaFoldDB" id="A0A2N0ZN96"/>
<dbReference type="InterPro" id="IPR046953">
    <property type="entry name" value="Spore_GerAC-like_C"/>
</dbReference>
<dbReference type="Gene3D" id="3.30.300.210">
    <property type="entry name" value="Nutrient germinant receptor protein C, domain 3"/>
    <property type="match status" value="1"/>
</dbReference>
<organism evidence="10 11">
    <name type="scientific">Cytobacillus horneckiae</name>
    <dbReference type="NCBI Taxonomy" id="549687"/>
    <lineage>
        <taxon>Bacteria</taxon>
        <taxon>Bacillati</taxon>
        <taxon>Bacillota</taxon>
        <taxon>Bacilli</taxon>
        <taxon>Bacillales</taxon>
        <taxon>Bacillaceae</taxon>
        <taxon>Cytobacillus</taxon>
    </lineage>
</organism>
<comment type="subcellular location">
    <subcellularLocation>
        <location evidence="1">Membrane</location>
        <topology evidence="1">Lipid-anchor</topology>
    </subcellularLocation>
</comment>
<proteinExistence type="inferred from homology"/>
<evidence type="ECO:0000256" key="5">
    <source>
        <dbReference type="ARBA" id="ARBA00023136"/>
    </source>
</evidence>
<dbReference type="InterPro" id="IPR057336">
    <property type="entry name" value="GerAC_N"/>
</dbReference>
<comment type="similarity">
    <text evidence="2">Belongs to the GerABKC lipoprotein family.</text>
</comment>
<dbReference type="GO" id="GO:0016020">
    <property type="term" value="C:membrane"/>
    <property type="evidence" value="ECO:0007669"/>
    <property type="project" value="UniProtKB-SubCell"/>
</dbReference>
<evidence type="ECO:0000259" key="9">
    <source>
        <dbReference type="Pfam" id="PF25198"/>
    </source>
</evidence>
<evidence type="ECO:0000256" key="1">
    <source>
        <dbReference type="ARBA" id="ARBA00004635"/>
    </source>
</evidence>
<gene>
    <name evidence="10" type="ORF">CWS20_00755</name>
</gene>
<dbReference type="InterPro" id="IPR008844">
    <property type="entry name" value="Spore_GerAC-like"/>
</dbReference>
<dbReference type="GO" id="GO:0009847">
    <property type="term" value="P:spore germination"/>
    <property type="evidence" value="ECO:0007669"/>
    <property type="project" value="InterPro"/>
</dbReference>
<name>A0A2N0ZN96_9BACI</name>
<evidence type="ECO:0000313" key="10">
    <source>
        <dbReference type="EMBL" id="PKG30984.1"/>
    </source>
</evidence>
<dbReference type="Pfam" id="PF25198">
    <property type="entry name" value="Spore_GerAC_N"/>
    <property type="match status" value="1"/>
</dbReference>
<evidence type="ECO:0000256" key="3">
    <source>
        <dbReference type="ARBA" id="ARBA00022544"/>
    </source>
</evidence>
<keyword evidence="5" id="KW-0472">Membrane</keyword>
<keyword evidence="11" id="KW-1185">Reference proteome</keyword>
<dbReference type="EMBL" id="PISD01000002">
    <property type="protein sequence ID" value="PKG30984.1"/>
    <property type="molecule type" value="Genomic_DNA"/>
</dbReference>
<keyword evidence="7" id="KW-0449">Lipoprotein</keyword>
<evidence type="ECO:0000256" key="2">
    <source>
        <dbReference type="ARBA" id="ARBA00007886"/>
    </source>
</evidence>
<dbReference type="Proteomes" id="UP000233343">
    <property type="component" value="Unassembled WGS sequence"/>
</dbReference>
<sequence>MVIFLSGCVEKRIVDEINIAIASGFDPSDGDKKFKTTFLMQDFQEDMSVQNRTITSEGDVRREILIGSNRQSPSPVVVGGMRLTLFEKSIAKKGIKDYIDTYQRDATIGTRIFFATTEGKTEELLKGNYGPQGNGSFISDLIEHNIRQGDVPKTNLASFLQDYYQKGKDVYLPHIKKINDKNVDISGLMLFKGSKALYILPSDKMFYFKLLVDRYSKGEFTVSLEDGSEASVHSIISKHRLKMDKKDPLHLSIEINIKGNIKEYTGNKLNPKIIEAITKNLEEKVEKECIQLVKEFQEKEIDPVGIGAYYKTQIRGFDYEKWKQTYTDLSVDIKSDVEIIETGATY</sequence>
<comment type="caution">
    <text evidence="10">The sequence shown here is derived from an EMBL/GenBank/DDBJ whole genome shotgun (WGS) entry which is preliminary data.</text>
</comment>
<dbReference type="PANTHER" id="PTHR35789:SF1">
    <property type="entry name" value="SPORE GERMINATION PROTEIN B3"/>
    <property type="match status" value="1"/>
</dbReference>